<dbReference type="Proteomes" id="UP001529510">
    <property type="component" value="Unassembled WGS sequence"/>
</dbReference>
<proteinExistence type="predicted"/>
<name>A0ABD0QAP6_CIRMR</name>
<protein>
    <submittedName>
        <fullName evidence="1">Uncharacterized protein</fullName>
    </submittedName>
</protein>
<accession>A0ABD0QAP6</accession>
<reference evidence="1 2" key="1">
    <citation type="submission" date="2024-05" db="EMBL/GenBank/DDBJ databases">
        <title>Genome sequencing and assembly of Indian major carp, Cirrhinus mrigala (Hamilton, 1822).</title>
        <authorList>
            <person name="Mohindra V."/>
            <person name="Chowdhury L.M."/>
            <person name="Lal K."/>
            <person name="Jena J.K."/>
        </authorList>
    </citation>
    <scope>NUCLEOTIDE SEQUENCE [LARGE SCALE GENOMIC DNA]</scope>
    <source>
        <strain evidence="1">CM1030</strain>
        <tissue evidence="1">Blood</tissue>
    </source>
</reference>
<gene>
    <name evidence="1" type="ORF">M9458_022705</name>
</gene>
<dbReference type="PANTHER" id="PTHR17550:SF8">
    <property type="entry name" value="RING-TYPE E3 UBIQUITIN TRANSFERASE"/>
    <property type="match status" value="1"/>
</dbReference>
<dbReference type="EMBL" id="JAMKFB020000010">
    <property type="protein sequence ID" value="KAL0183330.1"/>
    <property type="molecule type" value="Genomic_DNA"/>
</dbReference>
<feature type="non-terminal residue" evidence="1">
    <location>
        <position position="85"/>
    </location>
</feature>
<sequence>SFINRYSSHLEELDLKPLVTFTPLQETLIEKFGIVPELFDSDGLTVMEYLRQAPAKEMRLFIWTLESNRERYHSCHPILNQYFED</sequence>
<organism evidence="1 2">
    <name type="scientific">Cirrhinus mrigala</name>
    <name type="common">Mrigala</name>
    <dbReference type="NCBI Taxonomy" id="683832"/>
    <lineage>
        <taxon>Eukaryota</taxon>
        <taxon>Metazoa</taxon>
        <taxon>Chordata</taxon>
        <taxon>Craniata</taxon>
        <taxon>Vertebrata</taxon>
        <taxon>Euteleostomi</taxon>
        <taxon>Actinopterygii</taxon>
        <taxon>Neopterygii</taxon>
        <taxon>Teleostei</taxon>
        <taxon>Ostariophysi</taxon>
        <taxon>Cypriniformes</taxon>
        <taxon>Cyprinidae</taxon>
        <taxon>Labeoninae</taxon>
        <taxon>Labeonini</taxon>
        <taxon>Cirrhinus</taxon>
    </lineage>
</organism>
<dbReference type="AlphaFoldDB" id="A0ABD0QAP6"/>
<dbReference type="PANTHER" id="PTHR17550">
    <property type="entry name" value="E3 UBIQUITIN-PROTEIN LIGASE TTC3"/>
    <property type="match status" value="1"/>
</dbReference>
<evidence type="ECO:0000313" key="1">
    <source>
        <dbReference type="EMBL" id="KAL0183330.1"/>
    </source>
</evidence>
<feature type="non-terminal residue" evidence="1">
    <location>
        <position position="1"/>
    </location>
</feature>
<evidence type="ECO:0000313" key="2">
    <source>
        <dbReference type="Proteomes" id="UP001529510"/>
    </source>
</evidence>
<comment type="caution">
    <text evidence="1">The sequence shown here is derived from an EMBL/GenBank/DDBJ whole genome shotgun (WGS) entry which is preliminary data.</text>
</comment>
<keyword evidence="2" id="KW-1185">Reference proteome</keyword>